<feature type="region of interest" description="Disordered" evidence="1">
    <location>
        <begin position="205"/>
        <end position="231"/>
    </location>
</feature>
<feature type="region of interest" description="Disordered" evidence="1">
    <location>
        <begin position="96"/>
        <end position="118"/>
    </location>
</feature>
<dbReference type="EMBL" id="BTRK01000005">
    <property type="protein sequence ID" value="GMR52600.1"/>
    <property type="molecule type" value="Genomic_DNA"/>
</dbReference>
<evidence type="ECO:0000313" key="3">
    <source>
        <dbReference type="Proteomes" id="UP001328107"/>
    </source>
</evidence>
<proteinExistence type="predicted"/>
<dbReference type="AlphaFoldDB" id="A0AAN5CYH5"/>
<accession>A0AAN5CYH5</accession>
<evidence type="ECO:0000313" key="2">
    <source>
        <dbReference type="EMBL" id="GMR52600.1"/>
    </source>
</evidence>
<name>A0AAN5CYH5_9BILA</name>
<protein>
    <submittedName>
        <fullName evidence="2">Uncharacterized protein</fullName>
    </submittedName>
</protein>
<reference evidence="3" key="1">
    <citation type="submission" date="2022-10" db="EMBL/GenBank/DDBJ databases">
        <title>Genome assembly of Pristionchus species.</title>
        <authorList>
            <person name="Yoshida K."/>
            <person name="Sommer R.J."/>
        </authorList>
    </citation>
    <scope>NUCLEOTIDE SEQUENCE [LARGE SCALE GENOMIC DNA]</scope>
    <source>
        <strain evidence="3">RS5460</strain>
    </source>
</reference>
<organism evidence="2 3">
    <name type="scientific">Pristionchus mayeri</name>
    <dbReference type="NCBI Taxonomy" id="1317129"/>
    <lineage>
        <taxon>Eukaryota</taxon>
        <taxon>Metazoa</taxon>
        <taxon>Ecdysozoa</taxon>
        <taxon>Nematoda</taxon>
        <taxon>Chromadorea</taxon>
        <taxon>Rhabditida</taxon>
        <taxon>Rhabditina</taxon>
        <taxon>Diplogasteromorpha</taxon>
        <taxon>Diplogasteroidea</taxon>
        <taxon>Neodiplogasteridae</taxon>
        <taxon>Pristionchus</taxon>
    </lineage>
</organism>
<feature type="non-terminal residue" evidence="2">
    <location>
        <position position="1"/>
    </location>
</feature>
<gene>
    <name evidence="2" type="ORF">PMAYCL1PPCAC_22795</name>
</gene>
<feature type="compositionally biased region" description="Polar residues" evidence="1">
    <location>
        <begin position="174"/>
        <end position="183"/>
    </location>
</feature>
<sequence>NYSICTVSDALLIDNCQTTTVPLPYPMAEVISPSANHNFNATQKRVSFGENPVKTFLYEKEDDSTPILARQPFTDVDAPVARVTVIEQETVDVPTAPILPPRNIDGDQRRPVSPPLPWVTRKMENEHENPFRPEEHLYHEVDPIVEAYLHKPFPPSHPGSADGTPVRANGNGHAVSSSPSYLQNGLSKEQLMQNEKMQPLLAEEHDTPARRQSRDKPQGQTVIDGKDDDFDNLPPAGQVELVHIKKKKCGCCSLQ</sequence>
<comment type="caution">
    <text evidence="2">The sequence shown here is derived from an EMBL/GenBank/DDBJ whole genome shotgun (WGS) entry which is preliminary data.</text>
</comment>
<feature type="compositionally biased region" description="Basic and acidic residues" evidence="1">
    <location>
        <begin position="205"/>
        <end position="217"/>
    </location>
</feature>
<keyword evidence="3" id="KW-1185">Reference proteome</keyword>
<dbReference type="Proteomes" id="UP001328107">
    <property type="component" value="Unassembled WGS sequence"/>
</dbReference>
<evidence type="ECO:0000256" key="1">
    <source>
        <dbReference type="SAM" id="MobiDB-lite"/>
    </source>
</evidence>
<feature type="region of interest" description="Disordered" evidence="1">
    <location>
        <begin position="153"/>
        <end position="183"/>
    </location>
</feature>